<organism evidence="1 2">
    <name type="scientific">Steinernema hermaphroditum</name>
    <dbReference type="NCBI Taxonomy" id="289476"/>
    <lineage>
        <taxon>Eukaryota</taxon>
        <taxon>Metazoa</taxon>
        <taxon>Ecdysozoa</taxon>
        <taxon>Nematoda</taxon>
        <taxon>Chromadorea</taxon>
        <taxon>Rhabditida</taxon>
        <taxon>Tylenchina</taxon>
        <taxon>Panagrolaimomorpha</taxon>
        <taxon>Strongyloidoidea</taxon>
        <taxon>Steinernematidae</taxon>
        <taxon>Steinernema</taxon>
    </lineage>
</organism>
<comment type="caution">
    <text evidence="1">The sequence shown here is derived from an EMBL/GenBank/DDBJ whole genome shotgun (WGS) entry which is preliminary data.</text>
</comment>
<name>A0AA39M0J8_9BILA</name>
<gene>
    <name evidence="1" type="ORF">QR680_012307</name>
</gene>
<dbReference type="EMBL" id="JAUCMV010000002">
    <property type="protein sequence ID" value="KAK0416134.1"/>
    <property type="molecule type" value="Genomic_DNA"/>
</dbReference>
<accession>A0AA39M0J8</accession>
<proteinExistence type="predicted"/>
<protein>
    <submittedName>
        <fullName evidence="1">Uncharacterized protein</fullName>
    </submittedName>
</protein>
<reference evidence="1" key="1">
    <citation type="submission" date="2023-06" db="EMBL/GenBank/DDBJ databases">
        <title>Genomic analysis of the entomopathogenic nematode Steinernema hermaphroditum.</title>
        <authorList>
            <person name="Schwarz E.M."/>
            <person name="Heppert J.K."/>
            <person name="Baniya A."/>
            <person name="Schwartz H.T."/>
            <person name="Tan C.-H."/>
            <person name="Antoshechkin I."/>
            <person name="Sternberg P.W."/>
            <person name="Goodrich-Blair H."/>
            <person name="Dillman A.R."/>
        </authorList>
    </citation>
    <scope>NUCLEOTIDE SEQUENCE</scope>
    <source>
        <strain evidence="1">PS9179</strain>
        <tissue evidence="1">Whole animal</tissue>
    </source>
</reference>
<keyword evidence="2" id="KW-1185">Reference proteome</keyword>
<evidence type="ECO:0000313" key="2">
    <source>
        <dbReference type="Proteomes" id="UP001175271"/>
    </source>
</evidence>
<sequence>MALLSHLANKSITVANELHNNGTLIASIVLPPRLRPINQTNGPASCSVRFEQVWDPPNLASPPIPTKGNVWVCPWTIYAAKDTDRRFSGKQKSILSFLDSSFT</sequence>
<dbReference type="Proteomes" id="UP001175271">
    <property type="component" value="Unassembled WGS sequence"/>
</dbReference>
<dbReference type="AlphaFoldDB" id="A0AA39M0J8"/>
<evidence type="ECO:0000313" key="1">
    <source>
        <dbReference type="EMBL" id="KAK0416134.1"/>
    </source>
</evidence>